<dbReference type="Proteomes" id="UP000283509">
    <property type="component" value="Unassembled WGS sequence"/>
</dbReference>
<organism evidence="3 4">
    <name type="scientific">Penaeus vannamei</name>
    <name type="common">Whiteleg shrimp</name>
    <name type="synonym">Litopenaeus vannamei</name>
    <dbReference type="NCBI Taxonomy" id="6689"/>
    <lineage>
        <taxon>Eukaryota</taxon>
        <taxon>Metazoa</taxon>
        <taxon>Ecdysozoa</taxon>
        <taxon>Arthropoda</taxon>
        <taxon>Crustacea</taxon>
        <taxon>Multicrustacea</taxon>
        <taxon>Malacostraca</taxon>
        <taxon>Eumalacostraca</taxon>
        <taxon>Eucarida</taxon>
        <taxon>Decapoda</taxon>
        <taxon>Dendrobranchiata</taxon>
        <taxon>Penaeoidea</taxon>
        <taxon>Penaeidae</taxon>
        <taxon>Penaeus</taxon>
    </lineage>
</organism>
<dbReference type="PANTHER" id="PTHR46738">
    <property type="entry name" value="UBIQUITIN-ASSOCIATED DOMAIN-CONTAINING PROTEIN 1"/>
    <property type="match status" value="1"/>
</dbReference>
<comment type="caution">
    <text evidence="3">The sequence shown here is derived from an EMBL/GenBank/DDBJ whole genome shotgun (WGS) entry which is preliminary data.</text>
</comment>
<feature type="region of interest" description="Disordered" evidence="1">
    <location>
        <begin position="272"/>
        <end position="373"/>
    </location>
</feature>
<feature type="region of interest" description="Disordered" evidence="1">
    <location>
        <begin position="1"/>
        <end position="47"/>
    </location>
</feature>
<dbReference type="GO" id="GO:0000151">
    <property type="term" value="C:ubiquitin ligase complex"/>
    <property type="evidence" value="ECO:0007669"/>
    <property type="project" value="TreeGrafter"/>
</dbReference>
<evidence type="ECO:0000256" key="1">
    <source>
        <dbReference type="SAM" id="MobiDB-lite"/>
    </source>
</evidence>
<dbReference type="InterPro" id="IPR052476">
    <property type="entry name" value="UBAC1"/>
</dbReference>
<evidence type="ECO:0000313" key="4">
    <source>
        <dbReference type="Proteomes" id="UP000283509"/>
    </source>
</evidence>
<dbReference type="Pfam" id="PF22562">
    <property type="entry name" value="UBA_7"/>
    <property type="match status" value="1"/>
</dbReference>
<name>A0A423ST40_PENVA</name>
<protein>
    <submittedName>
        <fullName evidence="3">Ubiquitin-associated domain-containing protein 1</fullName>
    </submittedName>
</protein>
<proteinExistence type="predicted"/>
<accession>A0A423ST40</accession>
<reference evidence="3 4" key="1">
    <citation type="submission" date="2018-04" db="EMBL/GenBank/DDBJ databases">
        <authorList>
            <person name="Zhang X."/>
            <person name="Yuan J."/>
            <person name="Li F."/>
            <person name="Xiang J."/>
        </authorList>
    </citation>
    <scope>NUCLEOTIDE SEQUENCE [LARGE SCALE GENOMIC DNA]</scope>
    <source>
        <tissue evidence="3">Muscle</tissue>
    </source>
</reference>
<gene>
    <name evidence="3" type="ORF">C7M84_014532</name>
</gene>
<feature type="compositionally biased region" description="Polar residues" evidence="1">
    <location>
        <begin position="324"/>
        <end position="357"/>
    </location>
</feature>
<dbReference type="InterPro" id="IPR009060">
    <property type="entry name" value="UBA-like_sf"/>
</dbReference>
<feature type="domain" description="UBA" evidence="2">
    <location>
        <begin position="66"/>
        <end position="106"/>
    </location>
</feature>
<reference evidence="3 4" key="2">
    <citation type="submission" date="2019-01" db="EMBL/GenBank/DDBJ databases">
        <title>The decoding of complex shrimp genome reveals the adaptation for benthos swimmer, frequently molting mechanism and breeding impact on genome.</title>
        <authorList>
            <person name="Sun Y."/>
            <person name="Gao Y."/>
            <person name="Yu Y."/>
        </authorList>
    </citation>
    <scope>NUCLEOTIDE SEQUENCE [LARGE SCALE GENOMIC DNA]</scope>
    <source>
        <tissue evidence="3">Muscle</tissue>
    </source>
</reference>
<feature type="compositionally biased region" description="Basic and acidic residues" evidence="1">
    <location>
        <begin position="363"/>
        <end position="373"/>
    </location>
</feature>
<feature type="compositionally biased region" description="Low complexity" evidence="1">
    <location>
        <begin position="239"/>
        <end position="254"/>
    </location>
</feature>
<dbReference type="AlphaFoldDB" id="A0A423ST40"/>
<evidence type="ECO:0000259" key="2">
    <source>
        <dbReference type="PROSITE" id="PS50030"/>
    </source>
</evidence>
<dbReference type="SUPFAM" id="SSF46934">
    <property type="entry name" value="UBA-like"/>
    <property type="match status" value="1"/>
</dbReference>
<dbReference type="PROSITE" id="PS50030">
    <property type="entry name" value="UBA"/>
    <property type="match status" value="1"/>
</dbReference>
<dbReference type="STRING" id="6689.A0A423ST40"/>
<dbReference type="PANTHER" id="PTHR46738:SF1">
    <property type="entry name" value="UBIQUITIN-ASSOCIATED DOMAIN-CONTAINING PROTEIN 1"/>
    <property type="match status" value="1"/>
</dbReference>
<dbReference type="InterPro" id="IPR015940">
    <property type="entry name" value="UBA"/>
</dbReference>
<evidence type="ECO:0000313" key="3">
    <source>
        <dbReference type="EMBL" id="ROT67378.1"/>
    </source>
</evidence>
<sequence>MEWLLEQGNRSSSAPGSDEVDAGSNRMATEQTAAHAAVSSASKDMSEDPANRILNTFLQYHRKWFQPNMQVMEKLMNMGFSEEQVTEALRCSGNKQSSACELLLSNRSTMPDDQGLERDSPIISAILASPVIQLALPKPKTLLALMMLFESPNNANMWLSDPDTHPVVSQVLRIYHAEKHCLSHNRPLASSGPVDPPVVSHTLGIIRVGTSVNPPPLQQSQFASVTYTQPFPLGIRSASSNGMTGMRSTSSSGMAVDQPSHSVTMSPVAMRRSSAGPLPSNLHMIASSSPPNIHNLPAVRLNPEESMSLSGSPVRARGGARSLSDLTGSQPTPERQSYEASARHTQNCDSPITSIGSNDVEMEDKTDSHAMET</sequence>
<feature type="region of interest" description="Disordered" evidence="1">
    <location>
        <begin position="236"/>
        <end position="260"/>
    </location>
</feature>
<dbReference type="Gene3D" id="1.10.8.10">
    <property type="entry name" value="DNA helicase RuvA subunit, C-terminal domain"/>
    <property type="match status" value="1"/>
</dbReference>
<keyword evidence="4" id="KW-1185">Reference proteome</keyword>
<dbReference type="OrthoDB" id="336240at2759"/>
<dbReference type="EMBL" id="QCYY01002816">
    <property type="protein sequence ID" value="ROT67378.1"/>
    <property type="molecule type" value="Genomic_DNA"/>
</dbReference>